<gene>
    <name evidence="2" type="ORF">OPV22_023147</name>
</gene>
<reference evidence="2 3" key="1">
    <citation type="submission" date="2022-12" db="EMBL/GenBank/DDBJ databases">
        <title>Chromosome-scale assembly of the Ensete ventricosum genome.</title>
        <authorList>
            <person name="Dussert Y."/>
            <person name="Stocks J."/>
            <person name="Wendawek A."/>
            <person name="Woldeyes F."/>
            <person name="Nichols R.A."/>
            <person name="Borrell J.S."/>
        </authorList>
    </citation>
    <scope>NUCLEOTIDE SEQUENCE [LARGE SCALE GENOMIC DNA]</scope>
    <source>
        <strain evidence="3">cv. Maze</strain>
        <tissue evidence="2">Seeds</tissue>
    </source>
</reference>
<dbReference type="InterPro" id="IPR013187">
    <property type="entry name" value="F-box-assoc_dom_typ3"/>
</dbReference>
<dbReference type="PANTHER" id="PTHR31672:SF13">
    <property type="entry name" value="F-BOX PROTEIN CPR30-LIKE"/>
    <property type="match status" value="1"/>
</dbReference>
<dbReference type="Proteomes" id="UP001222027">
    <property type="component" value="Unassembled WGS sequence"/>
</dbReference>
<feature type="domain" description="F-box associated beta-propeller type 3" evidence="1">
    <location>
        <begin position="79"/>
        <end position="154"/>
    </location>
</feature>
<evidence type="ECO:0000259" key="1">
    <source>
        <dbReference type="Pfam" id="PF08268"/>
    </source>
</evidence>
<evidence type="ECO:0000313" key="3">
    <source>
        <dbReference type="Proteomes" id="UP001222027"/>
    </source>
</evidence>
<proteinExistence type="predicted"/>
<protein>
    <recommendedName>
        <fullName evidence="1">F-box associated beta-propeller type 3 domain-containing protein</fullName>
    </recommendedName>
</protein>
<dbReference type="InterPro" id="IPR050796">
    <property type="entry name" value="SCF_F-box_component"/>
</dbReference>
<dbReference type="Pfam" id="PF08268">
    <property type="entry name" value="FBA_3"/>
    <property type="match status" value="1"/>
</dbReference>
<evidence type="ECO:0000313" key="2">
    <source>
        <dbReference type="EMBL" id="KAJ8479420.1"/>
    </source>
</evidence>
<organism evidence="2 3">
    <name type="scientific">Ensete ventricosum</name>
    <name type="common">Abyssinian banana</name>
    <name type="synonym">Musa ensete</name>
    <dbReference type="NCBI Taxonomy" id="4639"/>
    <lineage>
        <taxon>Eukaryota</taxon>
        <taxon>Viridiplantae</taxon>
        <taxon>Streptophyta</taxon>
        <taxon>Embryophyta</taxon>
        <taxon>Tracheophyta</taxon>
        <taxon>Spermatophyta</taxon>
        <taxon>Magnoliopsida</taxon>
        <taxon>Liliopsida</taxon>
        <taxon>Zingiberales</taxon>
        <taxon>Musaceae</taxon>
        <taxon>Ensete</taxon>
    </lineage>
</organism>
<accession>A0AAV8PCI3</accession>
<dbReference type="AlphaFoldDB" id="A0AAV8PCI3"/>
<dbReference type="PANTHER" id="PTHR31672">
    <property type="entry name" value="BNACNNG10540D PROTEIN"/>
    <property type="match status" value="1"/>
</dbReference>
<comment type="caution">
    <text evidence="2">The sequence shown here is derived from an EMBL/GenBank/DDBJ whole genome shotgun (WGS) entry which is preliminary data.</text>
</comment>
<sequence length="373" mass="41647">MVYESSEDKMQAKMATFPMTSFSASSPEFGYLHSKKSAGDLTLLILSHRLLKENIISINPISLRGHHLHISDTSISNLVGSCSLNLVGAFNGFLCFSSFDHECVLVCNPITIELVILPKPGTTLPPEPLRMVYGFGFDSTSETYKVVRVSYSEGSLHNDANLKVSAEFSGADRIISFDIGKEESVMTPHPNFGLRFSISELGGCLSVVDLRKHTLIEVWGLKDQFNSYWQLEYILRVGVPYGLDMGLPRLISISEKNGVLLIWLQDAIFSNEQRTLNRKKLLISGLPSWLDWEIYCESGSSEGFINAGCFSKVLDIMLLSILFWKEQEIMLGDDMNDYIHDVWGQMACDGKVECIAEFNKQLLPRICATANAC</sequence>
<dbReference type="EMBL" id="JAQQAF010000006">
    <property type="protein sequence ID" value="KAJ8479420.1"/>
    <property type="molecule type" value="Genomic_DNA"/>
</dbReference>
<keyword evidence="3" id="KW-1185">Reference proteome</keyword>
<name>A0AAV8PCI3_ENSVE</name>